<proteinExistence type="predicted"/>
<sequence>MKALKVTGKILAGLSIVIGAVLLYIRLVLPDTGPPPEIRIERTLDRIERGKYLANHVMVCMDCHSTRDWSRYAGPMLPGGYGGGGEAFTPEMGFPGRFFSPNITPYALQDWTDGEILRAVTGGVNKEGKALFPVMAYHRFGQLDREDIYSIIAYIRELPAVEHDVPASEPDFPVSFLINTMPKRATFTKRPAPDNLVAYGKYLVNAAGCVDCHSQTSKGEVIPGTEFGGGTEFRSAGGTMRSPNITMHRETGIGNWTKADFVKRFKAYADSTYQAPRLGSGDVNTPMPWSMYAGMKEQDLEAIYAYLCSIRPSNHQVARVRKSTLR</sequence>
<evidence type="ECO:0000256" key="1">
    <source>
        <dbReference type="ARBA" id="ARBA00022617"/>
    </source>
</evidence>
<keyword evidence="7" id="KW-1185">Reference proteome</keyword>
<evidence type="ECO:0000313" key="6">
    <source>
        <dbReference type="EMBL" id="QRR00640.1"/>
    </source>
</evidence>
<evidence type="ECO:0000256" key="3">
    <source>
        <dbReference type="ARBA" id="ARBA00023004"/>
    </source>
</evidence>
<dbReference type="Proteomes" id="UP000612680">
    <property type="component" value="Chromosome"/>
</dbReference>
<dbReference type="EMBL" id="CP056775">
    <property type="protein sequence ID" value="QRR00640.1"/>
    <property type="molecule type" value="Genomic_DNA"/>
</dbReference>
<dbReference type="RefSeq" id="WP_204661890.1">
    <property type="nucleotide sequence ID" value="NZ_CP056775.1"/>
</dbReference>
<evidence type="ECO:0000256" key="4">
    <source>
        <dbReference type="PROSITE-ProRule" id="PRU00433"/>
    </source>
</evidence>
<reference evidence="6 7" key="1">
    <citation type="submission" date="2020-06" db="EMBL/GenBank/DDBJ databases">
        <title>Dyadobacter sandarakinus sp. nov., isolated from the soil of the Arctic Yellow River Station.</title>
        <authorList>
            <person name="Zhang Y."/>
            <person name="Peng F."/>
        </authorList>
    </citation>
    <scope>NUCLEOTIDE SEQUENCE [LARGE SCALE GENOMIC DNA]</scope>
    <source>
        <strain evidence="6 7">Q3-56</strain>
    </source>
</reference>
<keyword evidence="1 4" id="KW-0349">Heme</keyword>
<dbReference type="InterPro" id="IPR009056">
    <property type="entry name" value="Cyt_c-like_dom"/>
</dbReference>
<dbReference type="PANTHER" id="PTHR35008">
    <property type="entry name" value="BLL4482 PROTEIN-RELATED"/>
    <property type="match status" value="1"/>
</dbReference>
<gene>
    <name evidence="6" type="ORF">HWI92_06820</name>
</gene>
<protein>
    <submittedName>
        <fullName evidence="6">C-type cytochrome</fullName>
    </submittedName>
</protein>
<organism evidence="6 7">
    <name type="scientific">Dyadobacter sandarakinus</name>
    <dbReference type="NCBI Taxonomy" id="2747268"/>
    <lineage>
        <taxon>Bacteria</taxon>
        <taxon>Pseudomonadati</taxon>
        <taxon>Bacteroidota</taxon>
        <taxon>Cytophagia</taxon>
        <taxon>Cytophagales</taxon>
        <taxon>Spirosomataceae</taxon>
        <taxon>Dyadobacter</taxon>
    </lineage>
</organism>
<dbReference type="Pfam" id="PF00034">
    <property type="entry name" value="Cytochrom_C"/>
    <property type="match status" value="1"/>
</dbReference>
<evidence type="ECO:0000256" key="2">
    <source>
        <dbReference type="ARBA" id="ARBA00022723"/>
    </source>
</evidence>
<feature type="domain" description="Cytochrome c" evidence="5">
    <location>
        <begin position="195"/>
        <end position="311"/>
    </location>
</feature>
<dbReference type="SUPFAM" id="SSF46626">
    <property type="entry name" value="Cytochrome c"/>
    <property type="match status" value="2"/>
</dbReference>
<feature type="domain" description="Cytochrome c" evidence="5">
    <location>
        <begin position="45"/>
        <end position="159"/>
    </location>
</feature>
<name>A0ABX7I4D8_9BACT</name>
<dbReference type="InterPro" id="IPR051459">
    <property type="entry name" value="Cytochrome_c-type_DH"/>
</dbReference>
<evidence type="ECO:0000259" key="5">
    <source>
        <dbReference type="PROSITE" id="PS51007"/>
    </source>
</evidence>
<dbReference type="Gene3D" id="1.10.760.10">
    <property type="entry name" value="Cytochrome c-like domain"/>
    <property type="match status" value="2"/>
</dbReference>
<keyword evidence="2 4" id="KW-0479">Metal-binding</keyword>
<dbReference type="PANTHER" id="PTHR35008:SF4">
    <property type="entry name" value="BLL4482 PROTEIN"/>
    <property type="match status" value="1"/>
</dbReference>
<dbReference type="PROSITE" id="PS51007">
    <property type="entry name" value="CYTC"/>
    <property type="match status" value="2"/>
</dbReference>
<evidence type="ECO:0000313" key="7">
    <source>
        <dbReference type="Proteomes" id="UP000612680"/>
    </source>
</evidence>
<accession>A0ABX7I4D8</accession>
<keyword evidence="3 4" id="KW-0408">Iron</keyword>
<dbReference type="InterPro" id="IPR036909">
    <property type="entry name" value="Cyt_c-like_dom_sf"/>
</dbReference>